<keyword evidence="1" id="KW-1133">Transmembrane helix</keyword>
<reference evidence="3" key="1">
    <citation type="journal article" date="2020" name="MBio">
        <title>Horizontal gene transfer to a defensive symbiont with a reduced genome amongst a multipartite beetle microbiome.</title>
        <authorList>
            <person name="Waterworth S.C."/>
            <person name="Florez L.V."/>
            <person name="Rees E.R."/>
            <person name="Hertweck C."/>
            <person name="Kaltenpoth M."/>
            <person name="Kwan J.C."/>
        </authorList>
    </citation>
    <scope>NUCLEOTIDE SEQUENCE [LARGE SCALE GENOMIC DNA]</scope>
</reference>
<evidence type="ECO:0000313" key="2">
    <source>
        <dbReference type="EMBL" id="KAF1023842.1"/>
    </source>
</evidence>
<evidence type="ECO:0000256" key="1">
    <source>
        <dbReference type="SAM" id="Phobius"/>
    </source>
</evidence>
<comment type="caution">
    <text evidence="2">The sequence shown here is derived from an EMBL/GenBank/DDBJ whole genome shotgun (WGS) entry which is preliminary data.</text>
</comment>
<keyword evidence="1" id="KW-0472">Membrane</keyword>
<dbReference type="AlphaFoldDB" id="A0A7V8JRT5"/>
<gene>
    <name evidence="2" type="ORF">GAK30_00208</name>
</gene>
<evidence type="ECO:0008006" key="4">
    <source>
        <dbReference type="Google" id="ProtNLM"/>
    </source>
</evidence>
<organism evidence="2 3">
    <name type="scientific">Paracidovorax wautersii</name>
    <dbReference type="NCBI Taxonomy" id="1177982"/>
    <lineage>
        <taxon>Bacteria</taxon>
        <taxon>Pseudomonadati</taxon>
        <taxon>Pseudomonadota</taxon>
        <taxon>Betaproteobacteria</taxon>
        <taxon>Burkholderiales</taxon>
        <taxon>Comamonadaceae</taxon>
        <taxon>Paracidovorax</taxon>
    </lineage>
</organism>
<evidence type="ECO:0000313" key="3">
    <source>
        <dbReference type="Proteomes" id="UP000461670"/>
    </source>
</evidence>
<accession>A0A7V8JRT5</accession>
<dbReference type="Proteomes" id="UP000461670">
    <property type="component" value="Unassembled WGS sequence"/>
</dbReference>
<name>A0A7V8JRT5_9BURK</name>
<keyword evidence="1" id="KW-0812">Transmembrane</keyword>
<sequence length="307" mass="33092">MTTDPKQASPTRQATPGRGTRIALFVVILVLPVAALLWMGLGRSPKSADALSDGEVTRRSSPSQAVEYALPQAVHAITALTLPDGAVVSAQPNLPRDRDQTDVYIFAMVTGLVGRDAQQQFFSVEDFSRRVARTAANLPRRYLPSAFWPVRPTEGRFLTDTQDGKTVIAAANAERYAPLVQVLAGLDATKVVAAYVKAYPLFQKAYASLGHNYASYYLNDAVIAAIDDLLRTPDVQGPIAVVLPAADDPKANASRPWVTYRYADPALESLSVAQKTLLRMGPAHAAALKAKLREVRALLVAGRPTTD</sequence>
<dbReference type="Pfam" id="PF11219">
    <property type="entry name" value="DUF3014"/>
    <property type="match status" value="1"/>
</dbReference>
<dbReference type="InterPro" id="IPR021382">
    <property type="entry name" value="DUF3014"/>
</dbReference>
<feature type="transmembrane region" description="Helical" evidence="1">
    <location>
        <begin position="21"/>
        <end position="41"/>
    </location>
</feature>
<proteinExistence type="predicted"/>
<protein>
    <recommendedName>
        <fullName evidence="4">DUF3014 domain-containing protein</fullName>
    </recommendedName>
</protein>
<dbReference type="EMBL" id="WNDQ01000002">
    <property type="protein sequence ID" value="KAF1023842.1"/>
    <property type="molecule type" value="Genomic_DNA"/>
</dbReference>